<dbReference type="EMBL" id="CP060203">
    <property type="protein sequence ID" value="QNS42416.1"/>
    <property type="molecule type" value="Genomic_DNA"/>
</dbReference>
<dbReference type="GO" id="GO:0016758">
    <property type="term" value="F:hexosyltransferase activity"/>
    <property type="evidence" value="ECO:0007669"/>
    <property type="project" value="UniProtKB-ARBA"/>
</dbReference>
<protein>
    <submittedName>
        <fullName evidence="2">Glycosyltransferase family 2 protein</fullName>
    </submittedName>
</protein>
<dbReference type="InterPro" id="IPR001173">
    <property type="entry name" value="Glyco_trans_2-like"/>
</dbReference>
<reference evidence="2 3" key="1">
    <citation type="submission" date="2020-07" db="EMBL/GenBank/DDBJ databases">
        <title>Complete genome and description of Chryseobacterium manosquense strain Marseille-Q2069 sp. nov.</title>
        <authorList>
            <person name="Boxberger M."/>
        </authorList>
    </citation>
    <scope>NUCLEOTIDE SEQUENCE [LARGE SCALE GENOMIC DNA]</scope>
    <source>
        <strain evidence="2 3">Marseille-Q2069</strain>
    </source>
</reference>
<feature type="domain" description="Glycosyltransferase 2-like" evidence="1">
    <location>
        <begin position="4"/>
        <end position="113"/>
    </location>
</feature>
<evidence type="ECO:0000259" key="1">
    <source>
        <dbReference type="Pfam" id="PF00535"/>
    </source>
</evidence>
<dbReference type="KEGG" id="cmaq:H0S70_05440"/>
<evidence type="ECO:0000313" key="2">
    <source>
        <dbReference type="EMBL" id="QNS42416.1"/>
    </source>
</evidence>
<keyword evidence="3" id="KW-1185">Reference proteome</keyword>
<accession>A0A7H1DZK8</accession>
<proteinExistence type="predicted"/>
<dbReference type="InterPro" id="IPR029044">
    <property type="entry name" value="Nucleotide-diphossugar_trans"/>
</dbReference>
<organism evidence="2 3">
    <name type="scientific">Chryseobacterium manosquense</name>
    <dbReference type="NCBI Taxonomy" id="2754694"/>
    <lineage>
        <taxon>Bacteria</taxon>
        <taxon>Pseudomonadati</taxon>
        <taxon>Bacteroidota</taxon>
        <taxon>Flavobacteriia</taxon>
        <taxon>Flavobacteriales</taxon>
        <taxon>Weeksellaceae</taxon>
        <taxon>Chryseobacterium group</taxon>
        <taxon>Chryseobacterium</taxon>
    </lineage>
</organism>
<dbReference type="PANTHER" id="PTHR22916:SF3">
    <property type="entry name" value="UDP-GLCNAC:BETAGAL BETA-1,3-N-ACETYLGLUCOSAMINYLTRANSFERASE-LIKE PROTEIN 1"/>
    <property type="match status" value="1"/>
</dbReference>
<gene>
    <name evidence="2" type="ORF">H0S70_05440</name>
</gene>
<dbReference type="Pfam" id="PF00535">
    <property type="entry name" value="Glycos_transf_2"/>
    <property type="match status" value="1"/>
</dbReference>
<dbReference type="CDD" id="cd00761">
    <property type="entry name" value="Glyco_tranf_GTA_type"/>
    <property type="match status" value="1"/>
</dbReference>
<dbReference type="Proteomes" id="UP000516438">
    <property type="component" value="Chromosome"/>
</dbReference>
<sequence>MVISVIIPVYNAEESIEKCLDSIKKQTWKGEFEIIVINDGSTDRSGEILENYRQKNPEMPIQLINQENGGVSKARNAGLKIAKGDYIALLDSDDEWLPEKTDRQMKYLVNKNFRVDFITSLWNDEKVSFPYAIGGNGLVAINLNKLLFKVTGQTSTAIFKKKILENTGFFDERQRYSEDANYWMRISENNSMFLLPEKLVIAGNGKKSFGFSGLSANLKEMEKGIQKNISEMYRNKRINLLQYLFYFVFSKLKYIVRPIRAKL</sequence>
<dbReference type="RefSeq" id="WP_188321977.1">
    <property type="nucleotide sequence ID" value="NZ_CP060203.1"/>
</dbReference>
<keyword evidence="2" id="KW-0808">Transferase</keyword>
<dbReference type="Gene3D" id="3.90.550.10">
    <property type="entry name" value="Spore Coat Polysaccharide Biosynthesis Protein SpsA, Chain A"/>
    <property type="match status" value="1"/>
</dbReference>
<name>A0A7H1DZK8_9FLAO</name>
<dbReference type="PANTHER" id="PTHR22916">
    <property type="entry name" value="GLYCOSYLTRANSFERASE"/>
    <property type="match status" value="1"/>
</dbReference>
<dbReference type="SUPFAM" id="SSF53448">
    <property type="entry name" value="Nucleotide-diphospho-sugar transferases"/>
    <property type="match status" value="1"/>
</dbReference>
<evidence type="ECO:0000313" key="3">
    <source>
        <dbReference type="Proteomes" id="UP000516438"/>
    </source>
</evidence>
<dbReference type="AlphaFoldDB" id="A0A7H1DZK8"/>